<reference evidence="2" key="1">
    <citation type="journal article" date="2015" name="Nature">
        <title>Complex archaea that bridge the gap between prokaryotes and eukaryotes.</title>
        <authorList>
            <person name="Spang A."/>
            <person name="Saw J.H."/>
            <person name="Jorgensen S.L."/>
            <person name="Zaremba-Niedzwiedzka K."/>
            <person name="Martijn J."/>
            <person name="Lind A.E."/>
            <person name="van Eijk R."/>
            <person name="Schleper C."/>
            <person name="Guy L."/>
            <person name="Ettema T.J."/>
        </authorList>
    </citation>
    <scope>NUCLEOTIDE SEQUENCE</scope>
</reference>
<sequence length="51" mass="5681">MAMAGLTYRSGVFLVLLAGSIWSTTGLMIRLIEEAQTWQILFYRSAAMTPI</sequence>
<dbReference type="EMBL" id="LAZR01017944">
    <property type="protein sequence ID" value="KKL98351.1"/>
    <property type="molecule type" value="Genomic_DNA"/>
</dbReference>
<keyword evidence="1" id="KW-0812">Transmembrane</keyword>
<evidence type="ECO:0000313" key="2">
    <source>
        <dbReference type="EMBL" id="KKL98351.1"/>
    </source>
</evidence>
<dbReference type="AlphaFoldDB" id="A0A0F9H5X7"/>
<keyword evidence="1" id="KW-1133">Transmembrane helix</keyword>
<evidence type="ECO:0008006" key="3">
    <source>
        <dbReference type="Google" id="ProtNLM"/>
    </source>
</evidence>
<protein>
    <recommendedName>
        <fullName evidence="3">EamA domain-containing protein</fullName>
    </recommendedName>
</protein>
<comment type="caution">
    <text evidence="2">The sequence shown here is derived from an EMBL/GenBank/DDBJ whole genome shotgun (WGS) entry which is preliminary data.</text>
</comment>
<gene>
    <name evidence="2" type="ORF">LCGC14_1825280</name>
</gene>
<keyword evidence="1" id="KW-0472">Membrane</keyword>
<evidence type="ECO:0000256" key="1">
    <source>
        <dbReference type="SAM" id="Phobius"/>
    </source>
</evidence>
<proteinExistence type="predicted"/>
<accession>A0A0F9H5X7</accession>
<feature type="non-terminal residue" evidence="2">
    <location>
        <position position="51"/>
    </location>
</feature>
<organism evidence="2">
    <name type="scientific">marine sediment metagenome</name>
    <dbReference type="NCBI Taxonomy" id="412755"/>
    <lineage>
        <taxon>unclassified sequences</taxon>
        <taxon>metagenomes</taxon>
        <taxon>ecological metagenomes</taxon>
    </lineage>
</organism>
<feature type="transmembrane region" description="Helical" evidence="1">
    <location>
        <begin position="12"/>
        <end position="32"/>
    </location>
</feature>
<name>A0A0F9H5X7_9ZZZZ</name>